<evidence type="ECO:0000256" key="5">
    <source>
        <dbReference type="SAM" id="Phobius"/>
    </source>
</evidence>
<keyword evidence="4" id="KW-0479">Metal-binding</keyword>
<evidence type="ECO:0000256" key="4">
    <source>
        <dbReference type="ARBA" id="ARBA00022723"/>
    </source>
</evidence>
<keyword evidence="5" id="KW-0812">Transmembrane</keyword>
<sequence>MLVWWWLIARQGVGAHFVDVVLAGDAAVLPGLAVAASSLLDATSAPERVRLHVVTTRNDLDVVNEVLTCVVGDLDVRPFTPPHLKLGRAPARLTAELNYARLFLPDLLSVRKVVYLDADVIVEGDVTELHDTALVARRQAVAAVARPKPLRLAPSVKRNAAAKLKLAELGVNVTRGHGRLSTTLQDFNAGVLVIDLKEWRSLNLTRSVLRWMRLNDGLDIYTKGSNPPLVLALKDDFERLDQRWNCPARPKSTPLNPRCYNPAIVHLTGEAKPWDHHDPRWAAKLTPKIEDCLSRARRQSSTPPPPSGRRSFRLFLYFAFVLATVLFFAARYSLPFSPPKLLSALDSALGTGDDDDDARYCYYY</sequence>
<name>A0AAD7UNJ2_9STRA</name>
<dbReference type="EMBL" id="JAQMWT010000074">
    <property type="protein sequence ID" value="KAJ8611483.1"/>
    <property type="molecule type" value="Genomic_DNA"/>
</dbReference>
<evidence type="ECO:0000313" key="7">
    <source>
        <dbReference type="EMBL" id="KAJ8611483.1"/>
    </source>
</evidence>
<dbReference type="InterPro" id="IPR002495">
    <property type="entry name" value="Glyco_trans_8"/>
</dbReference>
<keyword evidence="6" id="KW-0732">Signal</keyword>
<keyword evidence="3" id="KW-0808">Transferase</keyword>
<reference evidence="7" key="1">
    <citation type="submission" date="2023-01" db="EMBL/GenBank/DDBJ databases">
        <title>Metagenome sequencing of chrysophaentin producing Chrysophaeum taylorii.</title>
        <authorList>
            <person name="Davison J."/>
            <person name="Bewley C."/>
        </authorList>
    </citation>
    <scope>NUCLEOTIDE SEQUENCE</scope>
    <source>
        <strain evidence="7">NIES-1699</strain>
    </source>
</reference>
<comment type="caution">
    <text evidence="7">The sequence shown here is derived from an EMBL/GenBank/DDBJ whole genome shotgun (WGS) entry which is preliminary data.</text>
</comment>
<dbReference type="GO" id="GO:0005794">
    <property type="term" value="C:Golgi apparatus"/>
    <property type="evidence" value="ECO:0007669"/>
    <property type="project" value="TreeGrafter"/>
</dbReference>
<dbReference type="SUPFAM" id="SSF53448">
    <property type="entry name" value="Nucleotide-diphospho-sugar transferases"/>
    <property type="match status" value="1"/>
</dbReference>
<keyword evidence="2" id="KW-0328">Glycosyltransferase</keyword>
<feature type="chain" id="PRO_5042126673" description="Hexosyltransferase" evidence="6">
    <location>
        <begin position="16"/>
        <end position="364"/>
    </location>
</feature>
<feature type="signal peptide" evidence="6">
    <location>
        <begin position="1"/>
        <end position="15"/>
    </location>
</feature>
<feature type="transmembrane region" description="Helical" evidence="5">
    <location>
        <begin position="314"/>
        <end position="334"/>
    </location>
</feature>
<dbReference type="InterPro" id="IPR029044">
    <property type="entry name" value="Nucleotide-diphossugar_trans"/>
</dbReference>
<dbReference type="Proteomes" id="UP001230188">
    <property type="component" value="Unassembled WGS sequence"/>
</dbReference>
<protein>
    <recommendedName>
        <fullName evidence="9">Hexosyltransferase</fullName>
    </recommendedName>
</protein>
<evidence type="ECO:0000256" key="1">
    <source>
        <dbReference type="ARBA" id="ARBA00006351"/>
    </source>
</evidence>
<keyword evidence="8" id="KW-1185">Reference proteome</keyword>
<keyword evidence="5" id="KW-0472">Membrane</keyword>
<keyword evidence="5" id="KW-1133">Transmembrane helix</keyword>
<organism evidence="7 8">
    <name type="scientific">Chrysophaeum taylorii</name>
    <dbReference type="NCBI Taxonomy" id="2483200"/>
    <lineage>
        <taxon>Eukaryota</taxon>
        <taxon>Sar</taxon>
        <taxon>Stramenopiles</taxon>
        <taxon>Ochrophyta</taxon>
        <taxon>Pelagophyceae</taxon>
        <taxon>Pelagomonadales</taxon>
        <taxon>Pelagomonadaceae</taxon>
        <taxon>Chrysophaeum</taxon>
    </lineage>
</organism>
<evidence type="ECO:0000313" key="8">
    <source>
        <dbReference type="Proteomes" id="UP001230188"/>
    </source>
</evidence>
<dbReference type="InterPro" id="IPR050748">
    <property type="entry name" value="Glycosyltrans_8_dom-fam"/>
</dbReference>
<dbReference type="PANTHER" id="PTHR13778:SF47">
    <property type="entry name" value="LIPOPOLYSACCHARIDE 1,3-GALACTOSYLTRANSFERASE"/>
    <property type="match status" value="1"/>
</dbReference>
<evidence type="ECO:0008006" key="9">
    <source>
        <dbReference type="Google" id="ProtNLM"/>
    </source>
</evidence>
<dbReference type="Gene3D" id="3.90.550.10">
    <property type="entry name" value="Spore Coat Polysaccharide Biosynthesis Protein SpsA, Chain A"/>
    <property type="match status" value="1"/>
</dbReference>
<gene>
    <name evidence="7" type="ORF">CTAYLR_005154</name>
</gene>
<evidence type="ECO:0000256" key="3">
    <source>
        <dbReference type="ARBA" id="ARBA00022679"/>
    </source>
</evidence>
<evidence type="ECO:0000256" key="2">
    <source>
        <dbReference type="ARBA" id="ARBA00022676"/>
    </source>
</evidence>
<comment type="similarity">
    <text evidence="1">Belongs to the glycosyltransferase 8 family.</text>
</comment>
<dbReference type="AlphaFoldDB" id="A0AAD7UNJ2"/>
<dbReference type="Pfam" id="PF01501">
    <property type="entry name" value="Glyco_transf_8"/>
    <property type="match status" value="1"/>
</dbReference>
<proteinExistence type="inferred from homology"/>
<dbReference type="GO" id="GO:0046872">
    <property type="term" value="F:metal ion binding"/>
    <property type="evidence" value="ECO:0007669"/>
    <property type="project" value="UniProtKB-KW"/>
</dbReference>
<accession>A0AAD7UNJ2</accession>
<evidence type="ECO:0000256" key="6">
    <source>
        <dbReference type="SAM" id="SignalP"/>
    </source>
</evidence>
<dbReference type="GO" id="GO:0016757">
    <property type="term" value="F:glycosyltransferase activity"/>
    <property type="evidence" value="ECO:0007669"/>
    <property type="project" value="UniProtKB-KW"/>
</dbReference>
<dbReference type="PANTHER" id="PTHR13778">
    <property type="entry name" value="GLYCOSYLTRANSFERASE 8 DOMAIN-CONTAINING PROTEIN"/>
    <property type="match status" value="1"/>
</dbReference>